<dbReference type="Gene3D" id="3.40.1390.10">
    <property type="entry name" value="MurE/MurF, N-terminal domain"/>
    <property type="match status" value="1"/>
</dbReference>
<dbReference type="EMBL" id="QURL01000007">
    <property type="protein sequence ID" value="RFC62415.1"/>
    <property type="molecule type" value="Genomic_DNA"/>
</dbReference>
<dbReference type="PANTHER" id="PTHR43378:SF2">
    <property type="entry name" value="UDP-3-O-ACYLGLUCOSAMINE N-ACYLTRANSFERASE 1, MITOCHONDRIAL-RELATED"/>
    <property type="match status" value="1"/>
</dbReference>
<keyword evidence="2 7" id="KW-0441">Lipid A biosynthesis</keyword>
<comment type="subunit">
    <text evidence="7">Homotrimer.</text>
</comment>
<dbReference type="HAMAP" id="MF_00523">
    <property type="entry name" value="LpxD"/>
    <property type="match status" value="1"/>
</dbReference>
<keyword evidence="5 7" id="KW-0443">Lipid metabolism</keyword>
<evidence type="ECO:0000256" key="2">
    <source>
        <dbReference type="ARBA" id="ARBA00022556"/>
    </source>
</evidence>
<dbReference type="Pfam" id="PF00132">
    <property type="entry name" value="Hexapep"/>
    <property type="match status" value="2"/>
</dbReference>
<dbReference type="GO" id="GO:0009245">
    <property type="term" value="P:lipid A biosynthetic process"/>
    <property type="evidence" value="ECO:0007669"/>
    <property type="project" value="UniProtKB-UniRule"/>
</dbReference>
<evidence type="ECO:0000256" key="1">
    <source>
        <dbReference type="ARBA" id="ARBA00022516"/>
    </source>
</evidence>
<dbReference type="InterPro" id="IPR020573">
    <property type="entry name" value="UDP_GlcNAc_AcTrfase_non-rep"/>
</dbReference>
<evidence type="ECO:0000313" key="10">
    <source>
        <dbReference type="Proteomes" id="UP000264310"/>
    </source>
</evidence>
<comment type="catalytic activity">
    <reaction evidence="7">
        <text>a UDP-3-O-[(3R)-3-hydroxyacyl]-alpha-D-glucosamine + a (3R)-hydroxyacyl-[ACP] = a UDP-2-N,3-O-bis[(3R)-3-hydroxyacyl]-alpha-D-glucosamine + holo-[ACP] + H(+)</text>
        <dbReference type="Rhea" id="RHEA:53836"/>
        <dbReference type="Rhea" id="RHEA-COMP:9685"/>
        <dbReference type="Rhea" id="RHEA-COMP:9945"/>
        <dbReference type="ChEBI" id="CHEBI:15378"/>
        <dbReference type="ChEBI" id="CHEBI:64479"/>
        <dbReference type="ChEBI" id="CHEBI:78827"/>
        <dbReference type="ChEBI" id="CHEBI:137740"/>
        <dbReference type="ChEBI" id="CHEBI:137748"/>
        <dbReference type="EC" id="2.3.1.191"/>
    </reaction>
</comment>
<dbReference type="Pfam" id="PF14602">
    <property type="entry name" value="Hexapep_2"/>
    <property type="match status" value="1"/>
</dbReference>
<evidence type="ECO:0000313" key="9">
    <source>
        <dbReference type="EMBL" id="RFC62415.1"/>
    </source>
</evidence>
<dbReference type="GO" id="GO:0103118">
    <property type="term" value="F:UDP-3-O-[(3R)-3-hydroxyacyl]-glucosamine N-acyltransferase activity"/>
    <property type="evidence" value="ECO:0007669"/>
    <property type="project" value="UniProtKB-EC"/>
</dbReference>
<keyword evidence="4 7" id="KW-0677">Repeat</keyword>
<dbReference type="Gene3D" id="2.160.10.10">
    <property type="entry name" value="Hexapeptide repeat proteins"/>
    <property type="match status" value="1"/>
</dbReference>
<dbReference type="OrthoDB" id="9784739at2"/>
<reference evidence="9 10" key="1">
    <citation type="submission" date="2018-08" db="EMBL/GenBank/DDBJ databases">
        <title>Fulvimarina sp. 85, whole genome shotgun sequence.</title>
        <authorList>
            <person name="Tuo L."/>
        </authorList>
    </citation>
    <scope>NUCLEOTIDE SEQUENCE [LARGE SCALE GENOMIC DNA]</scope>
    <source>
        <strain evidence="9 10">85</strain>
    </source>
</reference>
<feature type="active site" description="Proton acceptor" evidence="7">
    <location>
        <position position="258"/>
    </location>
</feature>
<comment type="function">
    <text evidence="7">Catalyzes the N-acylation of UDP-3-O-acylglucosamine using 3-hydroxyacyl-ACP as the acyl donor. Is involved in the biosynthesis of lipid A, a phosphorylated glycolipid that anchors the lipopolysaccharide to the outer membrane of the cell.</text>
</comment>
<evidence type="ECO:0000256" key="5">
    <source>
        <dbReference type="ARBA" id="ARBA00023098"/>
    </source>
</evidence>
<evidence type="ECO:0000256" key="4">
    <source>
        <dbReference type="ARBA" id="ARBA00022737"/>
    </source>
</evidence>
<dbReference type="PROSITE" id="PS00101">
    <property type="entry name" value="HEXAPEP_TRANSFERASES"/>
    <property type="match status" value="1"/>
</dbReference>
<feature type="domain" description="UDP-3-O-[3-hydroxymyristoyl] glucosamine N-acyltransferase non-repeat region" evidence="8">
    <location>
        <begin position="35"/>
        <end position="101"/>
    </location>
</feature>
<dbReference type="AlphaFoldDB" id="A0A371WZM4"/>
<proteinExistence type="inferred from homology"/>
<evidence type="ECO:0000256" key="6">
    <source>
        <dbReference type="ARBA" id="ARBA00023315"/>
    </source>
</evidence>
<dbReference type="InterPro" id="IPR018357">
    <property type="entry name" value="Hexapep_transf_CS"/>
</dbReference>
<comment type="caution">
    <text evidence="9">The sequence shown here is derived from an EMBL/GenBank/DDBJ whole genome shotgun (WGS) entry which is preliminary data.</text>
</comment>
<protein>
    <recommendedName>
        <fullName evidence="7">UDP-3-O-acylglucosamine N-acyltransferase</fullName>
        <ecNumber evidence="7">2.3.1.191</ecNumber>
    </recommendedName>
</protein>
<dbReference type="NCBIfam" id="NF002060">
    <property type="entry name" value="PRK00892.1"/>
    <property type="match status" value="1"/>
</dbReference>
<evidence type="ECO:0000259" key="8">
    <source>
        <dbReference type="Pfam" id="PF04613"/>
    </source>
</evidence>
<evidence type="ECO:0000256" key="7">
    <source>
        <dbReference type="HAMAP-Rule" id="MF_00523"/>
    </source>
</evidence>
<dbReference type="InterPro" id="IPR007691">
    <property type="entry name" value="LpxD"/>
</dbReference>
<comment type="similarity">
    <text evidence="7">Belongs to the transferase hexapeptide repeat family. LpxD subfamily.</text>
</comment>
<dbReference type="NCBIfam" id="TIGR01853">
    <property type="entry name" value="lipid_A_lpxD"/>
    <property type="match status" value="1"/>
</dbReference>
<evidence type="ECO:0000256" key="3">
    <source>
        <dbReference type="ARBA" id="ARBA00022679"/>
    </source>
</evidence>
<dbReference type="RefSeq" id="WP_116684354.1">
    <property type="nucleotide sequence ID" value="NZ_QURL01000007.1"/>
</dbReference>
<name>A0A371WZM4_9HYPH</name>
<dbReference type="SUPFAM" id="SSF51161">
    <property type="entry name" value="Trimeric LpxA-like enzymes"/>
    <property type="match status" value="1"/>
</dbReference>
<dbReference type="Pfam" id="PF04613">
    <property type="entry name" value="LpxD"/>
    <property type="match status" value="1"/>
</dbReference>
<accession>A0A371WZM4</accession>
<keyword evidence="1 7" id="KW-0444">Lipid biosynthesis</keyword>
<dbReference type="PANTHER" id="PTHR43378">
    <property type="entry name" value="UDP-3-O-ACYLGLUCOSAMINE N-ACYLTRANSFERASE"/>
    <property type="match status" value="1"/>
</dbReference>
<dbReference type="EC" id="2.3.1.191" evidence="7"/>
<keyword evidence="3 7" id="KW-0808">Transferase</keyword>
<dbReference type="CDD" id="cd03352">
    <property type="entry name" value="LbH_LpxD"/>
    <property type="match status" value="1"/>
</dbReference>
<sequence length="353" mass="36571">MAAAVFFPRGDGRTIAELAEALGIEVRNAPQTGRRITGIASLDEAGPDDLTFFDNVRYADQLETTRAGCVILATRYASKPVPEGCAALVAKRADLAFAQAGRMLYPSALEPVPVSGRQAISEKASIDPSARLEDGVTIEPFAVVGPGVEIGSGTLIAANATIGAGCRIGRDCRIGANVSLSHALLGNRVILHPGVRCGQDGFGYVAGPTGLMKTVQIGRVVIQDDVEIGANTTIDRGANRDTVVGEGTKIDNLVQIGHNVVIGRSCVIVGQVGISGSAVLEDGVMIGGQSGVKGHVTIGRGAQIAAVSTVQGDVPPGARWGGMPAKPVKDWFREMTTLAELARKRRSAGKSDE</sequence>
<dbReference type="InterPro" id="IPR001451">
    <property type="entry name" value="Hexapep"/>
</dbReference>
<gene>
    <name evidence="7 9" type="primary">lpxD</name>
    <name evidence="9" type="ORF">DYI37_16445</name>
</gene>
<comment type="pathway">
    <text evidence="7">Bacterial outer membrane biogenesis; LPS lipid A biosynthesis.</text>
</comment>
<organism evidence="9 10">
    <name type="scientific">Fulvimarina endophytica</name>
    <dbReference type="NCBI Taxonomy" id="2293836"/>
    <lineage>
        <taxon>Bacteria</taxon>
        <taxon>Pseudomonadati</taxon>
        <taxon>Pseudomonadota</taxon>
        <taxon>Alphaproteobacteria</taxon>
        <taxon>Hyphomicrobiales</taxon>
        <taxon>Aurantimonadaceae</taxon>
        <taxon>Fulvimarina</taxon>
    </lineage>
</organism>
<dbReference type="GO" id="GO:0016410">
    <property type="term" value="F:N-acyltransferase activity"/>
    <property type="evidence" value="ECO:0007669"/>
    <property type="project" value="InterPro"/>
</dbReference>
<dbReference type="InterPro" id="IPR011004">
    <property type="entry name" value="Trimer_LpxA-like_sf"/>
</dbReference>
<dbReference type="Proteomes" id="UP000264310">
    <property type="component" value="Unassembled WGS sequence"/>
</dbReference>
<keyword evidence="6 7" id="KW-0012">Acyltransferase</keyword>
<dbReference type="UniPathway" id="UPA00973"/>
<dbReference type="GO" id="GO:0016020">
    <property type="term" value="C:membrane"/>
    <property type="evidence" value="ECO:0007669"/>
    <property type="project" value="GOC"/>
</dbReference>
<keyword evidence="10" id="KW-1185">Reference proteome</keyword>